<evidence type="ECO:0000313" key="2">
    <source>
        <dbReference type="EMBL" id="ARO14226.1"/>
    </source>
</evidence>
<evidence type="ECO:0000259" key="1">
    <source>
        <dbReference type="PROSITE" id="PS51857"/>
    </source>
</evidence>
<dbReference type="InterPro" id="IPR002059">
    <property type="entry name" value="CSP_DNA-bd"/>
</dbReference>
<dbReference type="RefSeq" id="WP_085785809.1">
    <property type="nucleotide sequence ID" value="NZ_CP019937.1"/>
</dbReference>
<reference evidence="2 3" key="1">
    <citation type="submission" date="2017-02" db="EMBL/GenBank/DDBJ databases">
        <title>Ketogulonicigenium robustum SPU B003 Genome sequencing and assembly.</title>
        <authorList>
            <person name="Li Y."/>
            <person name="Liu L."/>
            <person name="Wang C."/>
            <person name="Zhang M."/>
            <person name="Zhang T."/>
            <person name="Zhang Y."/>
        </authorList>
    </citation>
    <scope>NUCLEOTIDE SEQUENCE [LARGE SCALE GENOMIC DNA]</scope>
    <source>
        <strain evidence="2 3">SPU_B003</strain>
    </source>
</reference>
<dbReference type="AlphaFoldDB" id="A0A1W6NY96"/>
<feature type="domain" description="CSD" evidence="1">
    <location>
        <begin position="11"/>
        <end position="76"/>
    </location>
</feature>
<dbReference type="InterPro" id="IPR011129">
    <property type="entry name" value="CSD"/>
</dbReference>
<gene>
    <name evidence="2" type="primary">cspA</name>
    <name evidence="2" type="ORF">BVG79_00874</name>
</gene>
<dbReference type="PROSITE" id="PS51857">
    <property type="entry name" value="CSD_2"/>
    <property type="match status" value="2"/>
</dbReference>
<dbReference type="CDD" id="cd04458">
    <property type="entry name" value="CSP_CDS"/>
    <property type="match status" value="2"/>
</dbReference>
<dbReference type="GO" id="GO:0005829">
    <property type="term" value="C:cytosol"/>
    <property type="evidence" value="ECO:0007669"/>
    <property type="project" value="UniProtKB-ARBA"/>
</dbReference>
<keyword evidence="3" id="KW-1185">Reference proteome</keyword>
<evidence type="ECO:0000313" key="3">
    <source>
        <dbReference type="Proteomes" id="UP000242447"/>
    </source>
</evidence>
<dbReference type="KEGG" id="kro:BVG79_00874"/>
<dbReference type="SMART" id="SM00357">
    <property type="entry name" value="CSP"/>
    <property type="match status" value="2"/>
</dbReference>
<feature type="domain" description="CSD" evidence="1">
    <location>
        <begin position="107"/>
        <end position="172"/>
    </location>
</feature>
<name>A0A1W6NY96_9RHOB</name>
<proteinExistence type="predicted"/>
<dbReference type="EMBL" id="CP019937">
    <property type="protein sequence ID" value="ARO14226.1"/>
    <property type="molecule type" value="Genomic_DNA"/>
</dbReference>
<dbReference type="InterPro" id="IPR012340">
    <property type="entry name" value="NA-bd_OB-fold"/>
</dbReference>
<dbReference type="PRINTS" id="PR00050">
    <property type="entry name" value="COLDSHOCK"/>
</dbReference>
<sequence>MNTDDQQTASVLAGHVKWYDATKGFGFIVDPSGQEDVLLHANVLRRFGLNSVPEGVDISVLFARTPKGAQALEVLSLGDGELAGDRTGAGLSDLEDLSQAQIRALPVLPARIKRFDRTRGFGFANAFGCPDDVFIHIEVMREGGFTDLRQGEAICLRVIDGKRGPMAVAVMPWESALPA</sequence>
<dbReference type="STRING" id="92947.BVG79_00874"/>
<dbReference type="PANTHER" id="PTHR11544">
    <property type="entry name" value="COLD SHOCK DOMAIN CONTAINING PROTEINS"/>
    <property type="match status" value="1"/>
</dbReference>
<dbReference type="GO" id="GO:0003677">
    <property type="term" value="F:DNA binding"/>
    <property type="evidence" value="ECO:0007669"/>
    <property type="project" value="UniProtKB-KW"/>
</dbReference>
<dbReference type="SUPFAM" id="SSF50249">
    <property type="entry name" value="Nucleic acid-binding proteins"/>
    <property type="match status" value="2"/>
</dbReference>
<organism evidence="2 3">
    <name type="scientific">Ketogulonicigenium robustum</name>
    <dbReference type="NCBI Taxonomy" id="92947"/>
    <lineage>
        <taxon>Bacteria</taxon>
        <taxon>Pseudomonadati</taxon>
        <taxon>Pseudomonadota</taxon>
        <taxon>Alphaproteobacteria</taxon>
        <taxon>Rhodobacterales</taxon>
        <taxon>Roseobacteraceae</taxon>
        <taxon>Ketogulonicigenium</taxon>
    </lineage>
</organism>
<keyword evidence="2" id="KW-0238">DNA-binding</keyword>
<protein>
    <submittedName>
        <fullName evidence="2">Cold-shock DNA-binding protein</fullName>
    </submittedName>
</protein>
<dbReference type="Proteomes" id="UP000242447">
    <property type="component" value="Chromosome"/>
</dbReference>
<accession>A0A1W6NY96</accession>
<dbReference type="Pfam" id="PF00313">
    <property type="entry name" value="CSD"/>
    <property type="match status" value="2"/>
</dbReference>
<dbReference type="Gene3D" id="2.40.50.140">
    <property type="entry name" value="Nucleic acid-binding proteins"/>
    <property type="match status" value="2"/>
</dbReference>
<dbReference type="InterPro" id="IPR050181">
    <property type="entry name" value="Cold_shock_domain"/>
</dbReference>